<evidence type="ECO:0000313" key="2">
    <source>
        <dbReference type="EMBL" id="EGF98212.1"/>
    </source>
</evidence>
<evidence type="ECO:0000313" key="3">
    <source>
        <dbReference type="Proteomes" id="UP000001072"/>
    </source>
</evidence>
<name>F4SAW7_MELLP</name>
<dbReference type="InParanoid" id="F4SAW7"/>
<reference evidence="3" key="1">
    <citation type="journal article" date="2011" name="Proc. Natl. Acad. Sci. U.S.A.">
        <title>Obligate biotrophy features unraveled by the genomic analysis of rust fungi.</title>
        <authorList>
            <person name="Duplessis S."/>
            <person name="Cuomo C.A."/>
            <person name="Lin Y.-C."/>
            <person name="Aerts A."/>
            <person name="Tisserant E."/>
            <person name="Veneault-Fourrey C."/>
            <person name="Joly D.L."/>
            <person name="Hacquard S."/>
            <person name="Amselem J."/>
            <person name="Cantarel B.L."/>
            <person name="Chiu R."/>
            <person name="Coutinho P.M."/>
            <person name="Feau N."/>
            <person name="Field M."/>
            <person name="Frey P."/>
            <person name="Gelhaye E."/>
            <person name="Goldberg J."/>
            <person name="Grabherr M.G."/>
            <person name="Kodira C.D."/>
            <person name="Kohler A."/>
            <person name="Kuees U."/>
            <person name="Lindquist E.A."/>
            <person name="Lucas S.M."/>
            <person name="Mago R."/>
            <person name="Mauceli E."/>
            <person name="Morin E."/>
            <person name="Murat C."/>
            <person name="Pangilinan J.L."/>
            <person name="Park R."/>
            <person name="Pearson M."/>
            <person name="Quesneville H."/>
            <person name="Rouhier N."/>
            <person name="Sakthikumar S."/>
            <person name="Salamov A.A."/>
            <person name="Schmutz J."/>
            <person name="Selles B."/>
            <person name="Shapiro H."/>
            <person name="Tanguay P."/>
            <person name="Tuskan G.A."/>
            <person name="Henrissat B."/>
            <person name="Van de Peer Y."/>
            <person name="Rouze P."/>
            <person name="Ellis J.G."/>
            <person name="Dodds P.N."/>
            <person name="Schein J.E."/>
            <person name="Zhong S."/>
            <person name="Hamelin R.C."/>
            <person name="Grigoriev I.V."/>
            <person name="Szabo L.J."/>
            <person name="Martin F."/>
        </authorList>
    </citation>
    <scope>NUCLEOTIDE SEQUENCE [LARGE SCALE GENOMIC DNA]</scope>
    <source>
        <strain evidence="3">98AG31 / pathotype 3-4-7</strain>
    </source>
</reference>
<feature type="region of interest" description="Disordered" evidence="1">
    <location>
        <begin position="1"/>
        <end position="58"/>
    </location>
</feature>
<feature type="compositionally biased region" description="Polar residues" evidence="1">
    <location>
        <begin position="35"/>
        <end position="52"/>
    </location>
</feature>
<organism evidence="3">
    <name type="scientific">Melampsora larici-populina (strain 98AG31 / pathotype 3-4-7)</name>
    <name type="common">Poplar leaf rust fungus</name>
    <dbReference type="NCBI Taxonomy" id="747676"/>
    <lineage>
        <taxon>Eukaryota</taxon>
        <taxon>Fungi</taxon>
        <taxon>Dikarya</taxon>
        <taxon>Basidiomycota</taxon>
        <taxon>Pucciniomycotina</taxon>
        <taxon>Pucciniomycetes</taxon>
        <taxon>Pucciniales</taxon>
        <taxon>Melampsoraceae</taxon>
        <taxon>Melampsora</taxon>
    </lineage>
</organism>
<dbReference type="KEGG" id="mlr:MELLADRAFT_96084"/>
<protein>
    <submittedName>
        <fullName evidence="2">Uncharacterized protein</fullName>
    </submittedName>
</protein>
<gene>
    <name evidence="2" type="ORF">MELLADRAFT_96084</name>
</gene>
<dbReference type="Proteomes" id="UP000001072">
    <property type="component" value="Unassembled WGS sequence"/>
</dbReference>
<keyword evidence="3" id="KW-1185">Reference proteome</keyword>
<dbReference type="RefSeq" id="XP_007418535.1">
    <property type="nucleotide sequence ID" value="XM_007418473.1"/>
</dbReference>
<sequence length="277" mass="31033">MTKGKTPRKGGSPGTLSTLKSPGGTIYLPSKQEDQGPSTPTPQSNSTKSNPVSDHPLLPLVQMLPNDLYVFLQRNFEEISSGITNLKYYRVLVHFNPKTSARPTHTKDKLKADFLEKLRPHLEPFLIDPPKPSTPAGADIDLDFDPLHRRTTRAMLTAAILSQRPGTTIASDARIDQILILYKKYVDPDLVLPANTEYSRKPKHLPVAKAAKKTMEYLRFALQCHAPNIFVHSIAMTHPMLVDLYIKFVAEEDVPEGRLVYGYHYSKIDDFMDVGKA</sequence>
<accession>F4SAW7</accession>
<evidence type="ECO:0000256" key="1">
    <source>
        <dbReference type="SAM" id="MobiDB-lite"/>
    </source>
</evidence>
<dbReference type="VEuPathDB" id="FungiDB:MELLADRAFT_96084"/>
<dbReference type="GeneID" id="18937472"/>
<dbReference type="OrthoDB" id="2511315at2759"/>
<proteinExistence type="predicted"/>
<dbReference type="AlphaFoldDB" id="F4SAW7"/>
<dbReference type="HOGENOM" id="CLU_056407_0_0_1"/>
<dbReference type="EMBL" id="GL883182">
    <property type="protein sequence ID" value="EGF98212.1"/>
    <property type="molecule type" value="Genomic_DNA"/>
</dbReference>